<keyword evidence="6 8" id="KW-1133">Transmembrane helix</keyword>
<evidence type="ECO:0000256" key="5">
    <source>
        <dbReference type="ARBA" id="ARBA00022801"/>
    </source>
</evidence>
<dbReference type="KEGG" id="gur:Gura_2585"/>
<comment type="subcellular location">
    <subcellularLocation>
        <location evidence="1">Cell membrane</location>
        <topology evidence="1">Multi-pass membrane protein</topology>
    </subcellularLocation>
</comment>
<sequence>MEMFTRLLSDNRFKITVLSLLFIAAYWVPLHGIVHTWLNNDDYSYGLMIPPLAAYLLWEKRTAINQAGLRGSWLVLPVLLLCIVISLYGILGSSGNISMPLIPVLIILFVAFCFGLELTKAVVFPLGFLIFMVPVPAVLERTLGMFLKSISTTLGGAMISLLNIPVHVSGNIIDLGVTQLQVVDACNGLRYLFPLIALGVLYAYFFEQAAWKRIVCIVATLPIALLLNAFRIGLTGILASRFGPSVAEGFFHDFTGWVLFMVSFVVLYLLGRMLAFFPPKKERKKKGITSDASCAGRPAPNHSGNRIFITAVGLLLVVGMMSWSTHALPPVKLKGGIASFPLVFADWKGRADFIDPTIVALSGAEESFSGQYKNSKDEPLSIYLGYRSTAFLENENFFHSPTVCLPSSGWKQLKTTTRTITSVPFWGTLTVSEMLIESMGTRQMVYFWFQTKNRATHDKNINRFHLALHAIQRDNTHDLFIRPITTLLPQESIENGEKRMDQVVRDLASTVQLFVVKSSI</sequence>
<keyword evidence="5" id="KW-0378">Hydrolase</keyword>
<feature type="transmembrane region" description="Helical" evidence="8">
    <location>
        <begin position="121"/>
        <end position="139"/>
    </location>
</feature>
<evidence type="ECO:0000256" key="2">
    <source>
        <dbReference type="ARBA" id="ARBA00022475"/>
    </source>
</evidence>
<proteinExistence type="predicted"/>
<dbReference type="Proteomes" id="UP000006695">
    <property type="component" value="Chromosome"/>
</dbReference>
<dbReference type="NCBIfam" id="TIGR02914">
    <property type="entry name" value="EpsI_fam"/>
    <property type="match status" value="1"/>
</dbReference>
<evidence type="ECO:0000256" key="1">
    <source>
        <dbReference type="ARBA" id="ARBA00004651"/>
    </source>
</evidence>
<dbReference type="InterPro" id="IPR026392">
    <property type="entry name" value="Exo/Archaeosortase_dom"/>
</dbReference>
<name>A5G4P5_GEOUR</name>
<dbReference type="InterPro" id="IPR013426">
    <property type="entry name" value="EpsH-like"/>
</dbReference>
<evidence type="ECO:0000259" key="9">
    <source>
        <dbReference type="Pfam" id="PF11984"/>
    </source>
</evidence>
<protein>
    <submittedName>
        <fullName evidence="10">Eight transmembrane protein EpsH</fullName>
    </submittedName>
</protein>
<dbReference type="NCBIfam" id="TIGR02602">
    <property type="entry name" value="8TM_EpsH"/>
    <property type="match status" value="1"/>
</dbReference>
<dbReference type="AlphaFoldDB" id="A5G4P5"/>
<organism evidence="10 11">
    <name type="scientific">Geotalea uraniireducens (strain Rf4)</name>
    <name type="common">Geobacter uraniireducens</name>
    <dbReference type="NCBI Taxonomy" id="351605"/>
    <lineage>
        <taxon>Bacteria</taxon>
        <taxon>Pseudomonadati</taxon>
        <taxon>Thermodesulfobacteriota</taxon>
        <taxon>Desulfuromonadia</taxon>
        <taxon>Geobacterales</taxon>
        <taxon>Geobacteraceae</taxon>
        <taxon>Geotalea</taxon>
    </lineage>
</organism>
<keyword evidence="11" id="KW-1185">Reference proteome</keyword>
<dbReference type="GO" id="GO:0008233">
    <property type="term" value="F:peptidase activity"/>
    <property type="evidence" value="ECO:0007669"/>
    <property type="project" value="UniProtKB-KW"/>
</dbReference>
<dbReference type="Pfam" id="PF09721">
    <property type="entry name" value="Exosortase_EpsH"/>
    <property type="match status" value="1"/>
</dbReference>
<feature type="transmembrane region" description="Helical" evidence="8">
    <location>
        <begin position="214"/>
        <end position="234"/>
    </location>
</feature>
<keyword evidence="2" id="KW-1003">Cell membrane</keyword>
<feature type="transmembrane region" description="Helical" evidence="8">
    <location>
        <begin position="254"/>
        <end position="277"/>
    </location>
</feature>
<feature type="transmembrane region" description="Helical" evidence="8">
    <location>
        <begin position="12"/>
        <end position="30"/>
    </location>
</feature>
<feature type="transmembrane region" description="Helical" evidence="8">
    <location>
        <begin position="188"/>
        <end position="207"/>
    </location>
</feature>
<dbReference type="Pfam" id="PF11984">
    <property type="entry name" value="DUF3485"/>
    <property type="match status" value="1"/>
</dbReference>
<keyword evidence="3" id="KW-0645">Protease</keyword>
<evidence type="ECO:0000256" key="4">
    <source>
        <dbReference type="ARBA" id="ARBA00022692"/>
    </source>
</evidence>
<dbReference type="GO" id="GO:0005886">
    <property type="term" value="C:plasma membrane"/>
    <property type="evidence" value="ECO:0007669"/>
    <property type="project" value="UniProtKB-SubCell"/>
</dbReference>
<dbReference type="HOGENOM" id="CLU_039817_1_0_7"/>
<evidence type="ECO:0000256" key="6">
    <source>
        <dbReference type="ARBA" id="ARBA00022989"/>
    </source>
</evidence>
<dbReference type="NCBIfam" id="TIGR04178">
    <property type="entry name" value="exo_archaeo"/>
    <property type="match status" value="1"/>
</dbReference>
<gene>
    <name evidence="10" type="ordered locus">Gura_2585</name>
</gene>
<evidence type="ECO:0000313" key="10">
    <source>
        <dbReference type="EMBL" id="ABQ26763.1"/>
    </source>
</evidence>
<dbReference type="EMBL" id="CP000698">
    <property type="protein sequence ID" value="ABQ26763.1"/>
    <property type="molecule type" value="Genomic_DNA"/>
</dbReference>
<evidence type="ECO:0000256" key="7">
    <source>
        <dbReference type="ARBA" id="ARBA00023136"/>
    </source>
</evidence>
<dbReference type="InterPro" id="IPR019127">
    <property type="entry name" value="Exosortase"/>
</dbReference>
<accession>A5G4P5</accession>
<feature type="domain" description="Methanolan biosynthesis EpsI" evidence="9">
    <location>
        <begin position="310"/>
        <end position="511"/>
    </location>
</feature>
<keyword evidence="7 8" id="KW-0472">Membrane</keyword>
<dbReference type="GO" id="GO:0006508">
    <property type="term" value="P:proteolysis"/>
    <property type="evidence" value="ECO:0007669"/>
    <property type="project" value="UniProtKB-KW"/>
</dbReference>
<reference evidence="10 11" key="1">
    <citation type="submission" date="2007-05" db="EMBL/GenBank/DDBJ databases">
        <title>Complete sequence of Geobacter uraniireducens Rf4.</title>
        <authorList>
            <consortium name="US DOE Joint Genome Institute"/>
            <person name="Copeland A."/>
            <person name="Lucas S."/>
            <person name="Lapidus A."/>
            <person name="Barry K."/>
            <person name="Detter J.C."/>
            <person name="Glavina del Rio T."/>
            <person name="Hammon N."/>
            <person name="Israni S."/>
            <person name="Dalin E."/>
            <person name="Tice H."/>
            <person name="Pitluck S."/>
            <person name="Chertkov O."/>
            <person name="Brettin T."/>
            <person name="Bruce D."/>
            <person name="Han C."/>
            <person name="Schmutz J."/>
            <person name="Larimer F."/>
            <person name="Land M."/>
            <person name="Hauser L."/>
            <person name="Kyrpides N."/>
            <person name="Mikhailova N."/>
            <person name="Shelobolina E."/>
            <person name="Aklujkar M."/>
            <person name="Lovley D."/>
            <person name="Richardson P."/>
        </authorList>
    </citation>
    <scope>NUCLEOTIDE SEQUENCE [LARGE SCALE GENOMIC DNA]</scope>
    <source>
        <strain evidence="10 11">Rf4</strain>
    </source>
</reference>
<evidence type="ECO:0000256" key="3">
    <source>
        <dbReference type="ARBA" id="ARBA00022670"/>
    </source>
</evidence>
<evidence type="ECO:0000256" key="8">
    <source>
        <dbReference type="SAM" id="Phobius"/>
    </source>
</evidence>
<feature type="transmembrane region" description="Helical" evidence="8">
    <location>
        <begin position="97"/>
        <end position="114"/>
    </location>
</feature>
<dbReference type="RefSeq" id="WP_011939441.1">
    <property type="nucleotide sequence ID" value="NC_009483.1"/>
</dbReference>
<feature type="transmembrane region" description="Helical" evidence="8">
    <location>
        <begin position="70"/>
        <end position="91"/>
    </location>
</feature>
<evidence type="ECO:0000313" key="11">
    <source>
        <dbReference type="Proteomes" id="UP000006695"/>
    </source>
</evidence>
<dbReference type="STRING" id="351605.Gura_2585"/>
<dbReference type="InterPro" id="IPR014263">
    <property type="entry name" value="Methanolan_biosynth_EpsI"/>
</dbReference>
<feature type="transmembrane region" description="Helical" evidence="8">
    <location>
        <begin position="307"/>
        <end position="324"/>
    </location>
</feature>
<keyword evidence="4 8" id="KW-0812">Transmembrane</keyword>